<protein>
    <submittedName>
        <fullName evidence="1">Type III secretion system effector protein</fullName>
    </submittedName>
</protein>
<sequence length="396" mass="43734">MFERSHSTLPSLTPAQRTLFAQLGAELSEDLTAEEEAVLRELKFHKSAVPADTWLFTDPKNEPDNIAVYALGKQLQYEGFLYIKDVVTTPVYAQCVEIAKGGFDSPEVPDMQMLAGHEFSMNREQAKDHTEFIAEQHALRPGSDGIQRDGLQEMQRRLEHAPNGLNMVVIAGMSGVNELITANPDLMRQRVESITVVCEGEPVKDKEGVVQPDARSYDNKDDLDTARSFYRRVQKQGIPLRIVTRAAAWRTAVSSAFYEGVAKSDNPTNYCQHGLRKSALKALWEGIQAGLLPELNGAWFARTFMPGAKTAPESEENKALSFDKIWPEVTRLNLYDPLALLASLPAAARILFEPTAIHTEGAGVVELIGQDDVKNPEKARLLMSALAKSALATSVK</sequence>
<dbReference type="SUPFAM" id="SSF53590">
    <property type="entry name" value="Nucleoside hydrolase"/>
    <property type="match status" value="1"/>
</dbReference>
<organism evidence="1 2">
    <name type="scientific">Erwinia psidii</name>
    <dbReference type="NCBI Taxonomy" id="69224"/>
    <lineage>
        <taxon>Bacteria</taxon>
        <taxon>Pseudomonadati</taxon>
        <taxon>Pseudomonadota</taxon>
        <taxon>Gammaproteobacteria</taxon>
        <taxon>Enterobacterales</taxon>
        <taxon>Erwiniaceae</taxon>
        <taxon>Erwinia</taxon>
    </lineage>
</organism>
<dbReference type="InterPro" id="IPR036452">
    <property type="entry name" value="Ribo_hydro-like"/>
</dbReference>
<dbReference type="OrthoDB" id="6004891at2"/>
<dbReference type="AlphaFoldDB" id="A0A3N6TVQ2"/>
<evidence type="ECO:0000313" key="2">
    <source>
        <dbReference type="Proteomes" id="UP000279457"/>
    </source>
</evidence>
<comment type="caution">
    <text evidence="1">The sequence shown here is derived from an EMBL/GenBank/DDBJ whole genome shotgun (WGS) entry which is preliminary data.</text>
</comment>
<keyword evidence="2" id="KW-1185">Reference proteome</keyword>
<reference evidence="1 2" key="1">
    <citation type="submission" date="2018-10" db="EMBL/GenBank/DDBJ databases">
        <title>Draft genome sequence for the type isolate of Erwinia psidii, agent causal of bacterial blight in guava (Psidium guajava) and wilt and die-back of Eucalyptus spp.</title>
        <authorList>
            <person name="Hermenegildo P.S."/>
            <person name="Santos S.A."/>
            <person name="Guimaraes L.M.S."/>
            <person name="Vidigal P.M.P."/>
            <person name="Pereira I.C."/>
            <person name="Badel J.L."/>
            <person name="Alfenas-Zerbini P."/>
            <person name="Ferreira M.A.S.V."/>
            <person name="Alfenas A.C."/>
        </authorList>
    </citation>
    <scope>NUCLEOTIDE SEQUENCE [LARGE SCALE GENOMIC DNA]</scope>
    <source>
        <strain evidence="1 2">IBSBF 435</strain>
    </source>
</reference>
<name>A0A3N6TVQ2_9GAMM</name>
<proteinExistence type="predicted"/>
<gene>
    <name evidence="1" type="ORF">EB241_04680</name>
</gene>
<dbReference type="NCBIfam" id="NF041355">
    <property type="entry name" value="XopQ"/>
    <property type="match status" value="1"/>
</dbReference>
<accession>A0A3N6TVQ2</accession>
<dbReference type="Gene3D" id="3.90.245.10">
    <property type="entry name" value="Ribonucleoside hydrolase-like"/>
    <property type="match status" value="1"/>
</dbReference>
<dbReference type="GO" id="GO:0016799">
    <property type="term" value="F:hydrolase activity, hydrolyzing N-glycosyl compounds"/>
    <property type="evidence" value="ECO:0007669"/>
    <property type="project" value="InterPro"/>
</dbReference>
<dbReference type="Proteomes" id="UP000279457">
    <property type="component" value="Unassembled WGS sequence"/>
</dbReference>
<evidence type="ECO:0000313" key="1">
    <source>
        <dbReference type="EMBL" id="RQM39352.1"/>
    </source>
</evidence>
<dbReference type="EMBL" id="RHHM01000003">
    <property type="protein sequence ID" value="RQM39352.1"/>
    <property type="molecule type" value="Genomic_DNA"/>
</dbReference>